<feature type="domain" description="Glyoxalase-like" evidence="1">
    <location>
        <begin position="83"/>
        <end position="186"/>
    </location>
</feature>
<sequence>MDQDWRKLAQAWHARFLIDTYVDGARFVQAVAEACSDAVPEVRLGATFVDVTSRDEAVAQQISAIAAKHGLTPDPTAVAQLEIALDTADLVEIGPFWAAVLTGSTDAFTGNDVLDPTRRVANLWFQGTTPHEAPRQRFHLDLWLPPEVVPGRIEAALAAGGKVVYDNEAPAFTVLADPQGNKVCLCTSEGR</sequence>
<dbReference type="Gene3D" id="3.10.180.10">
    <property type="entry name" value="2,3-Dihydroxybiphenyl 1,2-Dioxygenase, domain 1"/>
    <property type="match status" value="1"/>
</dbReference>
<protein>
    <submittedName>
        <fullName evidence="2">VOC family protein</fullName>
    </submittedName>
</protein>
<dbReference type="PANTHER" id="PTHR35908">
    <property type="entry name" value="HYPOTHETICAL FUSION PROTEIN"/>
    <property type="match status" value="1"/>
</dbReference>
<accession>A0AAU7T9C9</accession>
<reference evidence="2" key="1">
    <citation type="submission" date="2024-06" db="EMBL/GenBank/DDBJ databases">
        <title>Kribbella sp. strain HUAS MG21 genome sequences.</title>
        <authorList>
            <person name="Mo P."/>
        </authorList>
    </citation>
    <scope>NUCLEOTIDE SEQUENCE</scope>
    <source>
        <strain evidence="2">HUAS MG21</strain>
    </source>
</reference>
<dbReference type="PANTHER" id="PTHR35908:SF1">
    <property type="entry name" value="CONSERVED PROTEIN"/>
    <property type="match status" value="1"/>
</dbReference>
<dbReference type="Pfam" id="PF18029">
    <property type="entry name" value="Glyoxalase_6"/>
    <property type="match status" value="1"/>
</dbReference>
<evidence type="ECO:0000259" key="1">
    <source>
        <dbReference type="Pfam" id="PF18029"/>
    </source>
</evidence>
<dbReference type="RefSeq" id="WP_350276124.1">
    <property type="nucleotide sequence ID" value="NZ_CP158165.1"/>
</dbReference>
<dbReference type="InterPro" id="IPR029068">
    <property type="entry name" value="Glyas_Bleomycin-R_OHBP_Dase"/>
</dbReference>
<dbReference type="EMBL" id="CP158165">
    <property type="protein sequence ID" value="XBV23292.1"/>
    <property type="molecule type" value="Genomic_DNA"/>
</dbReference>
<proteinExistence type="predicted"/>
<organism evidence="2">
    <name type="scientific">Kribbella sp. HUAS MG21</name>
    <dbReference type="NCBI Taxonomy" id="3160966"/>
    <lineage>
        <taxon>Bacteria</taxon>
        <taxon>Bacillati</taxon>
        <taxon>Actinomycetota</taxon>
        <taxon>Actinomycetes</taxon>
        <taxon>Propionibacteriales</taxon>
        <taxon>Kribbellaceae</taxon>
        <taxon>Kribbella</taxon>
    </lineage>
</organism>
<dbReference type="InterPro" id="IPR041581">
    <property type="entry name" value="Glyoxalase_6"/>
</dbReference>
<name>A0AAU7T9C9_9ACTN</name>
<evidence type="ECO:0000313" key="2">
    <source>
        <dbReference type="EMBL" id="XBV23292.1"/>
    </source>
</evidence>
<dbReference type="AlphaFoldDB" id="A0AAU7T9C9"/>
<gene>
    <name evidence="2" type="ORF">ABN611_32585</name>
</gene>